<evidence type="ECO:0000313" key="1">
    <source>
        <dbReference type="EMBL" id="MBB6143735.1"/>
    </source>
</evidence>
<gene>
    <name evidence="1" type="ORF">HNQ77_001684</name>
</gene>
<protein>
    <submittedName>
        <fullName evidence="1">Uncharacterized protein</fullName>
    </submittedName>
</protein>
<proteinExistence type="predicted"/>
<evidence type="ECO:0000313" key="2">
    <source>
        <dbReference type="Proteomes" id="UP000538666"/>
    </source>
</evidence>
<sequence length="114" mass="13318">MTREETLQRLQVIRDKGSRALRLLESKPLTDAALAEIQSLARWLKEELQTEYKRTLPEGVQKTMTMFELSVYSPTIEETWKHSGISRLRIDDIPDQRWQEPLEAVVYTAGKYLP</sequence>
<comment type="caution">
    <text evidence="1">The sequence shown here is derived from an EMBL/GenBank/DDBJ whole genome shotgun (WGS) entry which is preliminary data.</text>
</comment>
<dbReference type="AlphaFoldDB" id="A0A841JTB3"/>
<keyword evidence="2" id="KW-1185">Reference proteome</keyword>
<accession>A0A841JTB3</accession>
<dbReference type="OrthoDB" id="123318at2"/>
<name>A0A841JTB3_9BACT</name>
<dbReference type="RefSeq" id="WP_050058670.1">
    <property type="nucleotide sequence ID" value="NZ_JACHEK010000003.1"/>
</dbReference>
<dbReference type="EMBL" id="JACHEK010000003">
    <property type="protein sequence ID" value="MBB6143735.1"/>
    <property type="molecule type" value="Genomic_DNA"/>
</dbReference>
<dbReference type="Proteomes" id="UP000538666">
    <property type="component" value="Unassembled WGS sequence"/>
</dbReference>
<organism evidence="1 2">
    <name type="scientific">Silvibacterium bohemicum</name>
    <dbReference type="NCBI Taxonomy" id="1577686"/>
    <lineage>
        <taxon>Bacteria</taxon>
        <taxon>Pseudomonadati</taxon>
        <taxon>Acidobacteriota</taxon>
        <taxon>Terriglobia</taxon>
        <taxon>Terriglobales</taxon>
        <taxon>Acidobacteriaceae</taxon>
        <taxon>Silvibacterium</taxon>
    </lineage>
</organism>
<reference evidence="1 2" key="1">
    <citation type="submission" date="2020-08" db="EMBL/GenBank/DDBJ databases">
        <title>Genomic Encyclopedia of Type Strains, Phase IV (KMG-IV): sequencing the most valuable type-strain genomes for metagenomic binning, comparative biology and taxonomic classification.</title>
        <authorList>
            <person name="Goeker M."/>
        </authorList>
    </citation>
    <scope>NUCLEOTIDE SEQUENCE [LARGE SCALE GENOMIC DNA]</scope>
    <source>
        <strain evidence="1 2">DSM 103733</strain>
    </source>
</reference>